<comment type="caution">
    <text evidence="5">The sequence shown here is derived from an EMBL/GenBank/DDBJ whole genome shotgun (WGS) entry which is preliminary data.</text>
</comment>
<dbReference type="InterPro" id="IPR017810">
    <property type="entry name" value="Mycothiol_biosynthesis_MshB"/>
</dbReference>
<evidence type="ECO:0000256" key="2">
    <source>
        <dbReference type="ARBA" id="ARBA00022801"/>
    </source>
</evidence>
<dbReference type="PANTHER" id="PTHR12993:SF26">
    <property type="entry name" value="1D-MYO-INOSITOL 2-ACETAMIDO-2-DEOXY-ALPHA-D-GLUCOPYRANOSIDE DEACETYLASE"/>
    <property type="match status" value="1"/>
</dbReference>
<dbReference type="InterPro" id="IPR003737">
    <property type="entry name" value="GlcNAc_PI_deacetylase-related"/>
</dbReference>
<dbReference type="EC" id="3.5.1.103" evidence="4"/>
<protein>
    <recommendedName>
        <fullName evidence="4">1D-myo-inositol 2-acetamido-2-deoxy-alpha-D-glucopyranoside deacetylase</fullName>
        <shortName evidence="4">GlcNAc-Ins deacetylase</shortName>
        <ecNumber evidence="4">3.5.1.103</ecNumber>
    </recommendedName>
    <alternativeName>
        <fullName evidence="4">N-acetyl-1-D-myo-inositol-2-amino-2-deoxy-alpha-D-glucopyranoside deacetylase</fullName>
    </alternativeName>
</protein>
<reference evidence="5" key="1">
    <citation type="journal article" date="2014" name="Int. J. Syst. Evol. Microbiol.">
        <title>Complete genome sequence of Corynebacterium casei LMG S-19264T (=DSM 44701T), isolated from a smear-ripened cheese.</title>
        <authorList>
            <consortium name="US DOE Joint Genome Institute (JGI-PGF)"/>
            <person name="Walter F."/>
            <person name="Albersmeier A."/>
            <person name="Kalinowski J."/>
            <person name="Ruckert C."/>
        </authorList>
    </citation>
    <scope>NUCLEOTIDE SEQUENCE</scope>
    <source>
        <strain evidence="5">JCM 3090</strain>
    </source>
</reference>
<dbReference type="GO" id="GO:0035595">
    <property type="term" value="F:N-acetylglucosaminylinositol deacetylase activity"/>
    <property type="evidence" value="ECO:0007669"/>
    <property type="project" value="UniProtKB-EC"/>
</dbReference>
<dbReference type="Gene3D" id="3.40.50.10320">
    <property type="entry name" value="LmbE-like"/>
    <property type="match status" value="1"/>
</dbReference>
<dbReference type="Proteomes" id="UP000649739">
    <property type="component" value="Unassembled WGS sequence"/>
</dbReference>
<dbReference type="SUPFAM" id="SSF102588">
    <property type="entry name" value="LmbE-like"/>
    <property type="match status" value="1"/>
</dbReference>
<comment type="similarity">
    <text evidence="4">Belongs to the MshB deacetylase family.</text>
</comment>
<evidence type="ECO:0000256" key="1">
    <source>
        <dbReference type="ARBA" id="ARBA00022723"/>
    </source>
</evidence>
<feature type="binding site" evidence="4">
    <location>
        <position position="10"/>
    </location>
    <ligand>
        <name>Zn(2+)</name>
        <dbReference type="ChEBI" id="CHEBI:29105"/>
    </ligand>
</feature>
<dbReference type="PANTHER" id="PTHR12993">
    <property type="entry name" value="N-ACETYLGLUCOSAMINYL-PHOSPHATIDYLINOSITOL DE-N-ACETYLASE-RELATED"/>
    <property type="match status" value="1"/>
</dbReference>
<evidence type="ECO:0000313" key="5">
    <source>
        <dbReference type="EMBL" id="GGK00595.1"/>
    </source>
</evidence>
<keyword evidence="1 4" id="KW-0479">Metal-binding</keyword>
<gene>
    <name evidence="4 5" type="primary">mshB</name>
    <name evidence="5" type="ORF">GCM10010123_33130</name>
</gene>
<keyword evidence="2 4" id="KW-0378">Hydrolase</keyword>
<evidence type="ECO:0000313" key="6">
    <source>
        <dbReference type="Proteomes" id="UP000649739"/>
    </source>
</evidence>
<comment type="cofactor">
    <cofactor evidence="4">
        <name>Zn(2+)</name>
        <dbReference type="ChEBI" id="CHEBI:29105"/>
    </cofactor>
    <text evidence="4">Binds 1 zinc ion per subunit.</text>
</comment>
<reference evidence="5" key="2">
    <citation type="submission" date="2020-09" db="EMBL/GenBank/DDBJ databases">
        <authorList>
            <person name="Sun Q."/>
            <person name="Ohkuma M."/>
        </authorList>
    </citation>
    <scope>NUCLEOTIDE SEQUENCE</scope>
    <source>
        <strain evidence="5">JCM 3090</strain>
    </source>
</reference>
<organism evidence="5 6">
    <name type="scientific">Pilimelia anulata</name>
    <dbReference type="NCBI Taxonomy" id="53371"/>
    <lineage>
        <taxon>Bacteria</taxon>
        <taxon>Bacillati</taxon>
        <taxon>Actinomycetota</taxon>
        <taxon>Actinomycetes</taxon>
        <taxon>Micromonosporales</taxon>
        <taxon>Micromonosporaceae</taxon>
        <taxon>Pilimelia</taxon>
    </lineage>
</organism>
<dbReference type="GO" id="GO:0008270">
    <property type="term" value="F:zinc ion binding"/>
    <property type="evidence" value="ECO:0007669"/>
    <property type="project" value="UniProtKB-UniRule"/>
</dbReference>
<comment type="catalytic activity">
    <reaction evidence="4">
        <text>1D-myo-inositol 2-acetamido-2-deoxy-alpha-D-glucopyranoside + H2O = 1D-myo-inositol 2-amino-2-deoxy-alpha-D-glucopyranoside + acetate</text>
        <dbReference type="Rhea" id="RHEA:26180"/>
        <dbReference type="ChEBI" id="CHEBI:15377"/>
        <dbReference type="ChEBI" id="CHEBI:30089"/>
        <dbReference type="ChEBI" id="CHEBI:52442"/>
        <dbReference type="ChEBI" id="CHEBI:58886"/>
        <dbReference type="EC" id="3.5.1.103"/>
    </reaction>
</comment>
<keyword evidence="3 4" id="KW-0862">Zinc</keyword>
<evidence type="ECO:0000256" key="4">
    <source>
        <dbReference type="HAMAP-Rule" id="MF_01696"/>
    </source>
</evidence>
<proteinExistence type="inferred from homology"/>
<dbReference type="Pfam" id="PF02585">
    <property type="entry name" value="PIG-L"/>
    <property type="match status" value="1"/>
</dbReference>
<dbReference type="NCBIfam" id="TIGR03445">
    <property type="entry name" value="mycothiol_MshB"/>
    <property type="match status" value="1"/>
</dbReference>
<name>A0A8J3FCJ2_9ACTN</name>
<accession>A0A8J3FCJ2</accession>
<feature type="binding site" evidence="4">
    <location>
        <position position="142"/>
    </location>
    <ligand>
        <name>Zn(2+)</name>
        <dbReference type="ChEBI" id="CHEBI:29105"/>
    </ligand>
</feature>
<feature type="binding site" evidence="4">
    <location>
        <position position="7"/>
    </location>
    <ligand>
        <name>Zn(2+)</name>
        <dbReference type="ChEBI" id="CHEBI:29105"/>
    </ligand>
</feature>
<dbReference type="GO" id="GO:0010125">
    <property type="term" value="P:mycothiol biosynthetic process"/>
    <property type="evidence" value="ECO:0007669"/>
    <property type="project" value="UniProtKB-UniRule"/>
</dbReference>
<comment type="function">
    <text evidence="4">Catalyzes the deacetylation of 1D-myo-inositol 2-acetamido-2-deoxy-alpha-D-glucopyranoside (GlcNAc-Ins) in the mycothiol biosynthesis pathway.</text>
</comment>
<dbReference type="AlphaFoldDB" id="A0A8J3FCJ2"/>
<dbReference type="InterPro" id="IPR024078">
    <property type="entry name" value="LmbE-like_dom_sf"/>
</dbReference>
<sequence>MVFVHAHPDDEVIGTGATMARYAAAGAHVTLVTCTLGEEGEIHVPELAHLAAAEADQLGGYRIAELAGACAALGVADQRFLGGAGRFRDSGMMGEPTNQNPRCFWRADVDAAAAYLVDVLREVRPQVLVTYDPNGFYGHPDHIQAHRVAMRAAELAGPDAPDKIYWTAVPFSALAAGIAHFRESTDNPFAGVERAEDLPFGTPDEEIAAAVYAPEFQAAKLAALRAHATQVPPTSWLFSMASNFGGEFLGIEHYRLALGKPGPGEGPYGWETDLFAGLDA</sequence>
<evidence type="ECO:0000256" key="3">
    <source>
        <dbReference type="ARBA" id="ARBA00022833"/>
    </source>
</evidence>
<dbReference type="RefSeq" id="WP_229784159.1">
    <property type="nucleotide sequence ID" value="NZ_BMQB01000007.1"/>
</dbReference>
<keyword evidence="6" id="KW-1185">Reference proteome</keyword>
<dbReference type="EMBL" id="BMQB01000007">
    <property type="protein sequence ID" value="GGK00595.1"/>
    <property type="molecule type" value="Genomic_DNA"/>
</dbReference>
<dbReference type="HAMAP" id="MF_01696">
    <property type="entry name" value="MshB"/>
    <property type="match status" value="1"/>
</dbReference>